<comment type="caution">
    <text evidence="1">The sequence shown here is derived from an EMBL/GenBank/DDBJ whole genome shotgun (WGS) entry which is preliminary data.</text>
</comment>
<name>A0A9K3PZD2_9STRA</name>
<accession>A0A9K3PZD2</accession>
<dbReference type="Proteomes" id="UP000693970">
    <property type="component" value="Unassembled WGS sequence"/>
</dbReference>
<reference evidence="1" key="2">
    <citation type="submission" date="2021-04" db="EMBL/GenBank/DDBJ databases">
        <authorList>
            <person name="Podell S."/>
        </authorList>
    </citation>
    <scope>NUCLEOTIDE SEQUENCE</scope>
    <source>
        <strain evidence="1">Hildebrandi</strain>
    </source>
</reference>
<keyword evidence="2" id="KW-1185">Reference proteome</keyword>
<evidence type="ECO:0000313" key="1">
    <source>
        <dbReference type="EMBL" id="KAG7365096.1"/>
    </source>
</evidence>
<evidence type="ECO:0000313" key="2">
    <source>
        <dbReference type="Proteomes" id="UP000693970"/>
    </source>
</evidence>
<gene>
    <name evidence="1" type="ORF">IV203_038299</name>
</gene>
<sequence>MQTIHLLWSPKCKWIEEAVSQLTATGMNNGDPPEGLFNYASIIGMLGYLQANSCLDITLLSVHQRGSSILQEALTKKLSKELVIISKELFTKVWFCAWHYAVKLHWFQSKLDSDGPHPIVIVTITTDIQRADIFTKGLLQVKFQAICNAICLRGGVKV</sequence>
<dbReference type="AlphaFoldDB" id="A0A9K3PZD2"/>
<dbReference type="EMBL" id="JAGRRH010000009">
    <property type="protein sequence ID" value="KAG7365096.1"/>
    <property type="molecule type" value="Genomic_DNA"/>
</dbReference>
<organism evidence="1 2">
    <name type="scientific">Nitzschia inconspicua</name>
    <dbReference type="NCBI Taxonomy" id="303405"/>
    <lineage>
        <taxon>Eukaryota</taxon>
        <taxon>Sar</taxon>
        <taxon>Stramenopiles</taxon>
        <taxon>Ochrophyta</taxon>
        <taxon>Bacillariophyta</taxon>
        <taxon>Bacillariophyceae</taxon>
        <taxon>Bacillariophycidae</taxon>
        <taxon>Bacillariales</taxon>
        <taxon>Bacillariaceae</taxon>
        <taxon>Nitzschia</taxon>
    </lineage>
</organism>
<proteinExistence type="predicted"/>
<dbReference type="OrthoDB" id="123721at2759"/>
<protein>
    <submittedName>
        <fullName evidence="1">Uncharacterized protein</fullName>
    </submittedName>
</protein>
<reference evidence="1" key="1">
    <citation type="journal article" date="2021" name="Sci. Rep.">
        <title>Diploid genomic architecture of Nitzschia inconspicua, an elite biomass production diatom.</title>
        <authorList>
            <person name="Oliver A."/>
            <person name="Podell S."/>
            <person name="Pinowska A."/>
            <person name="Traller J.C."/>
            <person name="Smith S.R."/>
            <person name="McClure R."/>
            <person name="Beliaev A."/>
            <person name="Bohutskyi P."/>
            <person name="Hill E.A."/>
            <person name="Rabines A."/>
            <person name="Zheng H."/>
            <person name="Allen L.Z."/>
            <person name="Kuo A."/>
            <person name="Grigoriev I.V."/>
            <person name="Allen A.E."/>
            <person name="Hazlebeck D."/>
            <person name="Allen E.E."/>
        </authorList>
    </citation>
    <scope>NUCLEOTIDE SEQUENCE</scope>
    <source>
        <strain evidence="1">Hildebrandi</strain>
    </source>
</reference>